<keyword evidence="3" id="KW-0687">Ribonucleoprotein</keyword>
<dbReference type="Pfam" id="PF00828">
    <property type="entry name" value="Ribosomal_L27A"/>
    <property type="match status" value="1"/>
</dbReference>
<dbReference type="GO" id="GO:0003735">
    <property type="term" value="F:structural constituent of ribosome"/>
    <property type="evidence" value="ECO:0007669"/>
    <property type="project" value="TreeGrafter"/>
</dbReference>
<keyword evidence="2" id="KW-0689">Ribosomal protein</keyword>
<dbReference type="STRING" id="9925.ENSCHIP00000006154"/>
<dbReference type="PANTHER" id="PTHR11721:SF3">
    <property type="entry name" value="LARGE RIBOSOMAL SUBUNIT PROTEIN UL15"/>
    <property type="match status" value="1"/>
</dbReference>
<reference evidence="8" key="3">
    <citation type="submission" date="2025-09" db="UniProtKB">
        <authorList>
            <consortium name="Ensembl"/>
        </authorList>
    </citation>
    <scope>IDENTIFICATION</scope>
</reference>
<comment type="similarity">
    <text evidence="1">Belongs to the universal ribosomal protein uL15 family.</text>
</comment>
<dbReference type="FunFam" id="3.100.10.10:FF:000024">
    <property type="entry name" value="RPL27A isoform 10"/>
    <property type="match status" value="1"/>
</dbReference>
<dbReference type="InterPro" id="IPR036227">
    <property type="entry name" value="Ribosomal_uL15/eL18_sf"/>
</dbReference>
<name>A0A452E2C4_CAPHI</name>
<dbReference type="EMBL" id="LWLT01000005">
    <property type="status" value="NOT_ANNOTATED_CDS"/>
    <property type="molecule type" value="Genomic_DNA"/>
</dbReference>
<evidence type="ECO:0000313" key="8">
    <source>
        <dbReference type="Ensembl" id="ENSCHIP00000006154.1"/>
    </source>
</evidence>
<feature type="domain" description="Large ribosomal subunit protein uL15/eL18" evidence="7">
    <location>
        <begin position="26"/>
        <end position="93"/>
    </location>
</feature>
<reference evidence="8" key="2">
    <citation type="submission" date="2025-08" db="UniProtKB">
        <authorList>
            <consortium name="Ensembl"/>
        </authorList>
    </citation>
    <scope>IDENTIFICATION</scope>
</reference>
<evidence type="ECO:0000256" key="4">
    <source>
        <dbReference type="ARBA" id="ARBA00023278"/>
    </source>
</evidence>
<sequence length="139" mass="15569">MHHHSIHVNRYQPGYFGKRNQRFCPTVNLDKLEQTWVNAAKNKPGTPIINVALSGYYKVLGKGKPPKQLVIVKVKFFRRRGEEKIKGVGGGCVLVAGSHMLGNSLNDNKCFSKKRKQGDINLLLFSHPVLSDSLQPYGL</sequence>
<evidence type="ECO:0000259" key="7">
    <source>
        <dbReference type="Pfam" id="PF00828"/>
    </source>
</evidence>
<proteinExistence type="inferred from homology"/>
<dbReference type="Gene3D" id="3.100.10.10">
    <property type="match status" value="1"/>
</dbReference>
<dbReference type="PANTHER" id="PTHR11721">
    <property type="entry name" value="60S RIBOSOMAL PROTEIN L27A"/>
    <property type="match status" value="1"/>
</dbReference>
<dbReference type="AlphaFoldDB" id="A0A452E2C4"/>
<dbReference type="InterPro" id="IPR021131">
    <property type="entry name" value="Ribosomal_uL15/eL18"/>
</dbReference>
<evidence type="ECO:0000256" key="6">
    <source>
        <dbReference type="ARBA" id="ARBA00035527"/>
    </source>
</evidence>
<dbReference type="GeneTree" id="ENSGT00390000005534"/>
<dbReference type="GO" id="GO:0022625">
    <property type="term" value="C:cytosolic large ribosomal subunit"/>
    <property type="evidence" value="ECO:0007669"/>
    <property type="project" value="UniProtKB-ARBA"/>
</dbReference>
<evidence type="ECO:0000256" key="1">
    <source>
        <dbReference type="ARBA" id="ARBA00007320"/>
    </source>
</evidence>
<dbReference type="Ensembl" id="ENSCHIT00000013865.1">
    <property type="protein sequence ID" value="ENSCHIP00000006154.1"/>
    <property type="gene ID" value="ENSCHIG00000010073.1"/>
</dbReference>
<evidence type="ECO:0000256" key="2">
    <source>
        <dbReference type="ARBA" id="ARBA00022980"/>
    </source>
</evidence>
<keyword evidence="4" id="KW-0379">Hydroxylation</keyword>
<reference evidence="8 9" key="1">
    <citation type="submission" date="2016-04" db="EMBL/GenBank/DDBJ databases">
        <title>Polished mammalian reference genomes with single-molecule sequencing and chromosome conformation capture applied to the Capra hircus genome.</title>
        <authorList>
            <person name="Bickhart D.M."/>
            <person name="Koren S."/>
            <person name="Rosen B."/>
            <person name="Hastie A."/>
            <person name="Liachko I."/>
            <person name="Sullivan S.T."/>
            <person name="Burton J."/>
            <person name="Sayre B.L."/>
            <person name="Huson H.J."/>
            <person name="Lee J."/>
            <person name="Lam E."/>
            <person name="Kelley C.M."/>
            <person name="Hutchison J.L."/>
            <person name="Zhou Y."/>
            <person name="Sun J."/>
            <person name="Crisa A."/>
            <person name="Schwartz J.C."/>
            <person name="Hammond J.A."/>
            <person name="Schroeder S.G."/>
            <person name="Liu G.E."/>
            <person name="Dunham M."/>
            <person name="Shendure J."/>
            <person name="Sonstegard T.S."/>
            <person name="Phillippy A.M."/>
            <person name="Van Tassell C.P."/>
            <person name="Smith T.P."/>
        </authorList>
    </citation>
    <scope>NUCLEOTIDE SEQUENCE [LARGE SCALE GENOMIC DNA]</scope>
</reference>
<evidence type="ECO:0000313" key="9">
    <source>
        <dbReference type="Proteomes" id="UP000291000"/>
    </source>
</evidence>
<dbReference type="Proteomes" id="UP000291000">
    <property type="component" value="Chromosome 5"/>
</dbReference>
<evidence type="ECO:0000256" key="5">
    <source>
        <dbReference type="ARBA" id="ARBA00035200"/>
    </source>
</evidence>
<evidence type="ECO:0000256" key="3">
    <source>
        <dbReference type="ARBA" id="ARBA00023274"/>
    </source>
</evidence>
<protein>
    <recommendedName>
        <fullName evidence="5">Large ribosomal subunit protein uL15</fullName>
    </recommendedName>
    <alternativeName>
        <fullName evidence="6">60S ribosomal protein L27a</fullName>
    </alternativeName>
</protein>
<organism evidence="8 9">
    <name type="scientific">Capra hircus</name>
    <name type="common">Goat</name>
    <dbReference type="NCBI Taxonomy" id="9925"/>
    <lineage>
        <taxon>Eukaryota</taxon>
        <taxon>Metazoa</taxon>
        <taxon>Chordata</taxon>
        <taxon>Craniata</taxon>
        <taxon>Vertebrata</taxon>
        <taxon>Euteleostomi</taxon>
        <taxon>Mammalia</taxon>
        <taxon>Eutheria</taxon>
        <taxon>Laurasiatheria</taxon>
        <taxon>Artiodactyla</taxon>
        <taxon>Ruminantia</taxon>
        <taxon>Pecora</taxon>
        <taxon>Bovidae</taxon>
        <taxon>Caprinae</taxon>
        <taxon>Capra</taxon>
    </lineage>
</organism>
<accession>A0A452E2C4</accession>
<keyword evidence="9" id="KW-1185">Reference proteome</keyword>
<dbReference type="SUPFAM" id="SSF52080">
    <property type="entry name" value="Ribosomal proteins L15p and L18e"/>
    <property type="match status" value="1"/>
</dbReference>